<dbReference type="GO" id="GO:0006897">
    <property type="term" value="P:endocytosis"/>
    <property type="evidence" value="ECO:0007669"/>
    <property type="project" value="TreeGrafter"/>
</dbReference>
<dbReference type="PANTHER" id="PTHR11216">
    <property type="entry name" value="EH DOMAIN"/>
    <property type="match status" value="1"/>
</dbReference>
<evidence type="ECO:0000313" key="5">
    <source>
        <dbReference type="Proteomes" id="UP000663864"/>
    </source>
</evidence>
<dbReference type="SUPFAM" id="SSF47473">
    <property type="entry name" value="EF-hand"/>
    <property type="match status" value="1"/>
</dbReference>
<proteinExistence type="predicted"/>
<dbReference type="CDD" id="cd00052">
    <property type="entry name" value="EH"/>
    <property type="match status" value="1"/>
</dbReference>
<evidence type="ECO:0000256" key="1">
    <source>
        <dbReference type="ARBA" id="ARBA00022837"/>
    </source>
</evidence>
<dbReference type="PROSITE" id="PS50031">
    <property type="entry name" value="EH"/>
    <property type="match status" value="1"/>
</dbReference>
<organism evidence="4 5">
    <name type="scientific">Rotaria sordida</name>
    <dbReference type="NCBI Taxonomy" id="392033"/>
    <lineage>
        <taxon>Eukaryota</taxon>
        <taxon>Metazoa</taxon>
        <taxon>Spiralia</taxon>
        <taxon>Gnathifera</taxon>
        <taxon>Rotifera</taxon>
        <taxon>Eurotatoria</taxon>
        <taxon>Bdelloidea</taxon>
        <taxon>Philodinida</taxon>
        <taxon>Philodinidae</taxon>
        <taxon>Rotaria</taxon>
    </lineage>
</organism>
<name>A0A815RB47_9BILA</name>
<sequence length="806" mass="93446">MDADNLTAQQIQNKLKFKYFELVKNEKGNNDIWKNDVSLVGKKNENDIIDVLEGWIACNYCHTAYRTHSKKDSNGKRKNFGLNSMHDHLKQCKLKSKANEINNQNDKTSGFFIQPKFAYNKKVLPDKYKLKLKDAELKFVVAGSHSFNSLENDGLLQLFQTGIDIGANLGLLDVKDIFYGRQTIREEAVSKFDQYTDQIRSLLEEPIKQHCIAATADLWTDDLMKRSYLDFTVFYVNNIYELKHTLLRCKHFDEQKTGINIWHEIEQIFQSFNLSFGDTPITTDQGANMIKALKVTDEARFPCLAHRTNTVLETAWENVKKINIEFKTFCTSVSDLRTYCQQSGGIQFKLPKTLKRTSGTRPWRSYFLIHDSLHQSYEQLLILLRERGEQHRLIHINPQLSHEISKFMENFSLIFDSLEFSNRPTLQNVIPSYYRMHECCIIDRKQKNSIINLLKVEIAKELGDKYWTSTTQLHWIAAYLDPTFKELLFVTDEKFLSEQKKLIKDDIQILSSKKIRHMATIAGKARCIICDKEKRTVKCEGCSQMFCYIHLPVHHQELSQQLDEIEQNRDLFRQTLSQHADDTKQHSLIKQIDQWEEDSIKKIQQTAEECRQLLFHHITKHITQIGGNLAALTDQLKHIRQENDFNELDLSHLKEKLTQLAEELYQPPNVSIQQDSASLVNKISVVVSSGFNADVGEFDWIVEQSRHEYDQAFARLSSQNGKISGTSARQEMIKSKLPNNVLGRIWKLSDIDRDGMLDIDEWALVQHLIKIKLDGHELPTTLPDHLVPPSKRHLIKNTASSSYGNK</sequence>
<dbReference type="EMBL" id="CAJNOT010005781">
    <property type="protein sequence ID" value="CAF1474784.1"/>
    <property type="molecule type" value="Genomic_DNA"/>
</dbReference>
<dbReference type="GO" id="GO:0005737">
    <property type="term" value="C:cytoplasm"/>
    <property type="evidence" value="ECO:0007669"/>
    <property type="project" value="TreeGrafter"/>
</dbReference>
<accession>A0A815RB47</accession>
<dbReference type="SUPFAM" id="SSF53098">
    <property type="entry name" value="Ribonuclease H-like"/>
    <property type="match status" value="1"/>
</dbReference>
<evidence type="ECO:0000313" key="4">
    <source>
        <dbReference type="EMBL" id="CAF1474784.1"/>
    </source>
</evidence>
<dbReference type="PROSITE" id="PS00018">
    <property type="entry name" value="EF_HAND_1"/>
    <property type="match status" value="1"/>
</dbReference>
<dbReference type="AlphaFoldDB" id="A0A815RB47"/>
<dbReference type="InterPro" id="IPR002048">
    <property type="entry name" value="EF_hand_dom"/>
</dbReference>
<comment type="caution">
    <text evidence="4">The sequence shown here is derived from an EMBL/GenBank/DDBJ whole genome shotgun (WGS) entry which is preliminary data.</text>
</comment>
<evidence type="ECO:0000259" key="2">
    <source>
        <dbReference type="PROSITE" id="PS50031"/>
    </source>
</evidence>
<dbReference type="InterPro" id="IPR018247">
    <property type="entry name" value="EF_Hand_1_Ca_BS"/>
</dbReference>
<reference evidence="4" key="1">
    <citation type="submission" date="2021-02" db="EMBL/GenBank/DDBJ databases">
        <authorList>
            <person name="Nowell W R."/>
        </authorList>
    </citation>
    <scope>NUCLEOTIDE SEQUENCE</scope>
</reference>
<dbReference type="InterPro" id="IPR000261">
    <property type="entry name" value="EH_dom"/>
</dbReference>
<keyword evidence="1" id="KW-0106">Calcium</keyword>
<dbReference type="GO" id="GO:0005886">
    <property type="term" value="C:plasma membrane"/>
    <property type="evidence" value="ECO:0007669"/>
    <property type="project" value="TreeGrafter"/>
</dbReference>
<dbReference type="GO" id="GO:0005509">
    <property type="term" value="F:calcium ion binding"/>
    <property type="evidence" value="ECO:0007669"/>
    <property type="project" value="InterPro"/>
</dbReference>
<feature type="domain" description="EF-hand" evidence="3">
    <location>
        <begin position="737"/>
        <end position="772"/>
    </location>
</feature>
<dbReference type="PROSITE" id="PS50222">
    <property type="entry name" value="EF_HAND_2"/>
    <property type="match status" value="1"/>
</dbReference>
<feature type="domain" description="EH" evidence="2">
    <location>
        <begin position="705"/>
        <end position="793"/>
    </location>
</feature>
<dbReference type="Proteomes" id="UP000663864">
    <property type="component" value="Unassembled WGS sequence"/>
</dbReference>
<dbReference type="Gene3D" id="1.10.238.10">
    <property type="entry name" value="EF-hand"/>
    <property type="match status" value="1"/>
</dbReference>
<dbReference type="Pfam" id="PF12763">
    <property type="entry name" value="EH"/>
    <property type="match status" value="1"/>
</dbReference>
<gene>
    <name evidence="4" type="ORF">ZHD862_LOCUS36299</name>
</gene>
<dbReference type="PANTHER" id="PTHR11216:SF170">
    <property type="entry name" value="DYNAMIN ASSOCIATED PROTEIN 160, ISOFORM D"/>
    <property type="match status" value="1"/>
</dbReference>
<dbReference type="Gene3D" id="1.10.10.1070">
    <property type="entry name" value="Zinc finger, BED domain-containing"/>
    <property type="match status" value="1"/>
</dbReference>
<dbReference type="InterPro" id="IPR012337">
    <property type="entry name" value="RNaseH-like_sf"/>
</dbReference>
<dbReference type="FunFam" id="1.10.238.10:FF:000038">
    <property type="entry name" value="EH domain-containing protein 3"/>
    <property type="match status" value="1"/>
</dbReference>
<evidence type="ECO:0000259" key="3">
    <source>
        <dbReference type="PROSITE" id="PS50222"/>
    </source>
</evidence>
<dbReference type="SUPFAM" id="SSF140996">
    <property type="entry name" value="Hermes dimerisation domain"/>
    <property type="match status" value="1"/>
</dbReference>
<dbReference type="InterPro" id="IPR011992">
    <property type="entry name" value="EF-hand-dom_pair"/>
</dbReference>
<dbReference type="GO" id="GO:0016197">
    <property type="term" value="P:endosomal transport"/>
    <property type="evidence" value="ECO:0007669"/>
    <property type="project" value="TreeGrafter"/>
</dbReference>
<dbReference type="SMART" id="SM00027">
    <property type="entry name" value="EH"/>
    <property type="match status" value="1"/>
</dbReference>
<protein>
    <submittedName>
        <fullName evidence="4">Uncharacterized protein</fullName>
    </submittedName>
</protein>